<accession>A0A834WB20</accession>
<proteinExistence type="predicted"/>
<dbReference type="AlphaFoldDB" id="A0A834WB20"/>
<evidence type="ECO:0000313" key="2">
    <source>
        <dbReference type="Proteomes" id="UP000634136"/>
    </source>
</evidence>
<dbReference type="EMBL" id="JAAIUW010000009">
    <property type="protein sequence ID" value="KAF7816725.1"/>
    <property type="molecule type" value="Genomic_DNA"/>
</dbReference>
<evidence type="ECO:0000313" key="1">
    <source>
        <dbReference type="EMBL" id="KAF7816725.1"/>
    </source>
</evidence>
<name>A0A834WB20_9FABA</name>
<keyword evidence="2" id="KW-1185">Reference proteome</keyword>
<organism evidence="1 2">
    <name type="scientific">Senna tora</name>
    <dbReference type="NCBI Taxonomy" id="362788"/>
    <lineage>
        <taxon>Eukaryota</taxon>
        <taxon>Viridiplantae</taxon>
        <taxon>Streptophyta</taxon>
        <taxon>Embryophyta</taxon>
        <taxon>Tracheophyta</taxon>
        <taxon>Spermatophyta</taxon>
        <taxon>Magnoliopsida</taxon>
        <taxon>eudicotyledons</taxon>
        <taxon>Gunneridae</taxon>
        <taxon>Pentapetalae</taxon>
        <taxon>rosids</taxon>
        <taxon>fabids</taxon>
        <taxon>Fabales</taxon>
        <taxon>Fabaceae</taxon>
        <taxon>Caesalpinioideae</taxon>
        <taxon>Cassia clade</taxon>
        <taxon>Senna</taxon>
    </lineage>
</organism>
<protein>
    <submittedName>
        <fullName evidence="1">Uncharacterized protein</fullName>
    </submittedName>
</protein>
<reference evidence="1" key="1">
    <citation type="submission" date="2020-09" db="EMBL/GenBank/DDBJ databases">
        <title>Genome-Enabled Discovery of Anthraquinone Biosynthesis in Senna tora.</title>
        <authorList>
            <person name="Kang S.-H."/>
            <person name="Pandey R.P."/>
            <person name="Lee C.-M."/>
            <person name="Sim J.-S."/>
            <person name="Jeong J.-T."/>
            <person name="Choi B.-S."/>
            <person name="Jung M."/>
            <person name="Ginzburg D."/>
            <person name="Zhao K."/>
            <person name="Won S.Y."/>
            <person name="Oh T.-J."/>
            <person name="Yu Y."/>
            <person name="Kim N.-H."/>
            <person name="Lee O.R."/>
            <person name="Lee T.-H."/>
            <person name="Bashyal P."/>
            <person name="Kim T.-S."/>
            <person name="Lee W.-H."/>
            <person name="Kawkins C."/>
            <person name="Kim C.-K."/>
            <person name="Kim J.S."/>
            <person name="Ahn B.O."/>
            <person name="Rhee S.Y."/>
            <person name="Sohng J.K."/>
        </authorList>
    </citation>
    <scope>NUCLEOTIDE SEQUENCE</scope>
    <source>
        <tissue evidence="1">Leaf</tissue>
    </source>
</reference>
<sequence length="69" mass="8213">MAVETFEKEGKARHLRVYDDNIHNINSLSLSLRERWMRMRGHYGRGGWYEQVINRGAVIASFSMRVRFI</sequence>
<comment type="caution">
    <text evidence="1">The sequence shown here is derived from an EMBL/GenBank/DDBJ whole genome shotgun (WGS) entry which is preliminary data.</text>
</comment>
<dbReference type="Proteomes" id="UP000634136">
    <property type="component" value="Unassembled WGS sequence"/>
</dbReference>
<gene>
    <name evidence="1" type="ORF">G2W53_030694</name>
</gene>